<organism evidence="7 8">
    <name type="scientific">Glarea lozoyensis (strain ATCC 20868 / MF5171)</name>
    <dbReference type="NCBI Taxonomy" id="1116229"/>
    <lineage>
        <taxon>Eukaryota</taxon>
        <taxon>Fungi</taxon>
        <taxon>Dikarya</taxon>
        <taxon>Ascomycota</taxon>
        <taxon>Pezizomycotina</taxon>
        <taxon>Leotiomycetes</taxon>
        <taxon>Helotiales</taxon>
        <taxon>Helotiaceae</taxon>
        <taxon>Glarea</taxon>
    </lineage>
</organism>
<keyword evidence="2" id="KW-0479">Metal-binding</keyword>
<evidence type="ECO:0000313" key="7">
    <source>
        <dbReference type="EMBL" id="EPE31177.1"/>
    </source>
</evidence>
<dbReference type="Proteomes" id="UP000016922">
    <property type="component" value="Unassembled WGS sequence"/>
</dbReference>
<evidence type="ECO:0000256" key="1">
    <source>
        <dbReference type="ARBA" id="ARBA00004123"/>
    </source>
</evidence>
<dbReference type="SMART" id="SM00066">
    <property type="entry name" value="GAL4"/>
    <property type="match status" value="1"/>
</dbReference>
<dbReference type="SUPFAM" id="SSF57701">
    <property type="entry name" value="Zn2/Cys6 DNA-binding domain"/>
    <property type="match status" value="1"/>
</dbReference>
<reference evidence="7 8" key="1">
    <citation type="journal article" date="2013" name="BMC Genomics">
        <title>Genomics-driven discovery of the pneumocandin biosynthetic gene cluster in the fungus Glarea lozoyensis.</title>
        <authorList>
            <person name="Chen L."/>
            <person name="Yue Q."/>
            <person name="Zhang X."/>
            <person name="Xiang M."/>
            <person name="Wang C."/>
            <person name="Li S."/>
            <person name="Che Y."/>
            <person name="Ortiz-Lopez F.J."/>
            <person name="Bills G.F."/>
            <person name="Liu X."/>
            <person name="An Z."/>
        </authorList>
    </citation>
    <scope>NUCLEOTIDE SEQUENCE [LARGE SCALE GENOMIC DNA]</scope>
    <source>
        <strain evidence="8">ATCC 20868 / MF5171</strain>
    </source>
</reference>
<dbReference type="Pfam" id="PF00172">
    <property type="entry name" value="Zn_clus"/>
    <property type="match status" value="1"/>
</dbReference>
<evidence type="ECO:0000313" key="8">
    <source>
        <dbReference type="Proteomes" id="UP000016922"/>
    </source>
</evidence>
<dbReference type="Pfam" id="PF04082">
    <property type="entry name" value="Fungal_trans"/>
    <property type="match status" value="1"/>
</dbReference>
<evidence type="ECO:0000256" key="2">
    <source>
        <dbReference type="ARBA" id="ARBA00022723"/>
    </source>
</evidence>
<accession>S3CXW4</accession>
<dbReference type="CDD" id="cd00067">
    <property type="entry name" value="GAL4"/>
    <property type="match status" value="1"/>
</dbReference>
<dbReference type="CDD" id="cd12148">
    <property type="entry name" value="fungal_TF_MHR"/>
    <property type="match status" value="1"/>
</dbReference>
<evidence type="ECO:0000256" key="4">
    <source>
        <dbReference type="ARBA" id="ARBA00023163"/>
    </source>
</evidence>
<dbReference type="PROSITE" id="PS00463">
    <property type="entry name" value="ZN2_CY6_FUNGAL_1"/>
    <property type="match status" value="1"/>
</dbReference>
<evidence type="ECO:0000256" key="3">
    <source>
        <dbReference type="ARBA" id="ARBA00023015"/>
    </source>
</evidence>
<dbReference type="OrthoDB" id="3862662at2759"/>
<dbReference type="GO" id="GO:0006351">
    <property type="term" value="P:DNA-templated transcription"/>
    <property type="evidence" value="ECO:0007669"/>
    <property type="project" value="InterPro"/>
</dbReference>
<proteinExistence type="predicted"/>
<evidence type="ECO:0000256" key="5">
    <source>
        <dbReference type="ARBA" id="ARBA00023242"/>
    </source>
</evidence>
<dbReference type="RefSeq" id="XP_008082588.1">
    <property type="nucleotide sequence ID" value="XM_008084397.1"/>
</dbReference>
<keyword evidence="5" id="KW-0539">Nucleus</keyword>
<dbReference type="PANTHER" id="PTHR47338:SF20">
    <property type="entry name" value="ZN(II)2CYS6 TRANSCRIPTION FACTOR (EUROFUNG)"/>
    <property type="match status" value="1"/>
</dbReference>
<dbReference type="GeneID" id="19463199"/>
<dbReference type="GO" id="GO:0008270">
    <property type="term" value="F:zinc ion binding"/>
    <property type="evidence" value="ECO:0007669"/>
    <property type="project" value="InterPro"/>
</dbReference>
<dbReference type="eggNOG" id="ENOG502SNH2">
    <property type="taxonomic scope" value="Eukaryota"/>
</dbReference>
<sequence>MRPLTVDTGKSKKIIETMDSGSEQRAPQVCSHCKSIKKGCDKRLPSCSQCLKRRAVCRYGEPSEPRRYGDEVANSIPAIDSSSSPSTWTSIPRPVLGRLNPSMRVSILLMNSMSEMIQASVLEPNVSQSVISTDAIFQSQVYHIIRADDHYIEDVVNRYFNGVHTWIPIISRKRFVDRFRIQNIIPTADFSILLLVMRLLAQFPSPDPDIDQEREILYLATKTLFTQVQPFVPISLALVQAGILLSRYEQAHGMIDAAYITCGTASRMAFTLNLHNAGCSTALQGSDNWLDEEQALSTWWGLVICDRTIAYDSRMEGRPLATRSIREEEYLPLEAEEMAGTAPVMSPRYRYFVSATTLLNIGTFGRECQSTYILEKAQTAIQDPNFNQDKLMTLGLEMQSLLSTVMNQTAGRWGPYHGATKNLILGMYTLHCAALKSESIRHAETVKATLDTVTRMVIDIARAFNASSADCDLETLAPTIAHIVRCAQQHIATCTDPRIERWLRDFEALRRMLGFFAGRWLGAAHELRVINQTADSVLSRR</sequence>
<dbReference type="GO" id="GO:0003677">
    <property type="term" value="F:DNA binding"/>
    <property type="evidence" value="ECO:0007669"/>
    <property type="project" value="UniProtKB-KW"/>
</dbReference>
<dbReference type="PANTHER" id="PTHR47338">
    <property type="entry name" value="ZN(II)2CYS6 TRANSCRIPTION FACTOR (EUROFUNG)-RELATED"/>
    <property type="match status" value="1"/>
</dbReference>
<dbReference type="Gene3D" id="4.10.240.10">
    <property type="entry name" value="Zn(2)-C6 fungal-type DNA-binding domain"/>
    <property type="match status" value="1"/>
</dbReference>
<dbReference type="GO" id="GO:0005634">
    <property type="term" value="C:nucleus"/>
    <property type="evidence" value="ECO:0007669"/>
    <property type="project" value="UniProtKB-SubCell"/>
</dbReference>
<dbReference type="OMA" id="CREVQRI"/>
<dbReference type="HOGENOM" id="CLU_023880_4_0_1"/>
<dbReference type="PROSITE" id="PS50048">
    <property type="entry name" value="ZN2_CY6_FUNGAL_2"/>
    <property type="match status" value="1"/>
</dbReference>
<dbReference type="InterPro" id="IPR007219">
    <property type="entry name" value="XnlR_reg_dom"/>
</dbReference>
<keyword evidence="4" id="KW-0804">Transcription</keyword>
<name>S3CXW4_GLAL2</name>
<feature type="domain" description="Zn(2)-C6 fungal-type" evidence="6">
    <location>
        <begin position="29"/>
        <end position="59"/>
    </location>
</feature>
<gene>
    <name evidence="7" type="ORF">GLAREA_04144</name>
</gene>
<comment type="subcellular location">
    <subcellularLocation>
        <location evidence="1">Nucleus</location>
    </subcellularLocation>
</comment>
<dbReference type="KEGG" id="glz:GLAREA_04144"/>
<dbReference type="EMBL" id="KE145363">
    <property type="protein sequence ID" value="EPE31177.1"/>
    <property type="molecule type" value="Genomic_DNA"/>
</dbReference>
<dbReference type="GO" id="GO:0000981">
    <property type="term" value="F:DNA-binding transcription factor activity, RNA polymerase II-specific"/>
    <property type="evidence" value="ECO:0007669"/>
    <property type="project" value="InterPro"/>
</dbReference>
<keyword evidence="7" id="KW-0238">DNA-binding</keyword>
<dbReference type="InterPro" id="IPR050815">
    <property type="entry name" value="TF_fung"/>
</dbReference>
<dbReference type="InterPro" id="IPR036864">
    <property type="entry name" value="Zn2-C6_fun-type_DNA-bd_sf"/>
</dbReference>
<keyword evidence="3" id="KW-0805">Transcription regulation</keyword>
<protein>
    <submittedName>
        <fullName evidence="7">Zn2/Cys6 DNA-binding protein</fullName>
    </submittedName>
</protein>
<evidence type="ECO:0000259" key="6">
    <source>
        <dbReference type="PROSITE" id="PS50048"/>
    </source>
</evidence>
<dbReference type="InterPro" id="IPR001138">
    <property type="entry name" value="Zn2Cys6_DnaBD"/>
</dbReference>
<dbReference type="AlphaFoldDB" id="S3CXW4"/>
<keyword evidence="8" id="KW-1185">Reference proteome</keyword>